<dbReference type="InterPro" id="IPR006916">
    <property type="entry name" value="POPDC1-3"/>
</dbReference>
<keyword evidence="7" id="KW-0325">Glycoprotein</keyword>
<dbReference type="GO" id="GO:0005923">
    <property type="term" value="C:bicellular tight junction"/>
    <property type="evidence" value="ECO:0007669"/>
    <property type="project" value="UniProtKB-SubCell"/>
</dbReference>
<dbReference type="GO" id="GO:0007155">
    <property type="term" value="P:cell adhesion"/>
    <property type="evidence" value="ECO:0007669"/>
    <property type="project" value="UniProtKB-KW"/>
</dbReference>
<keyword evidence="8" id="KW-0812">Transmembrane</keyword>
<dbReference type="Proteomes" id="UP001151234">
    <property type="component" value="Unassembled WGS sequence"/>
</dbReference>
<accession>A0A9X3UG32</accession>
<dbReference type="InterPro" id="IPR000595">
    <property type="entry name" value="cNMP-bd_dom"/>
</dbReference>
<reference evidence="10" key="1">
    <citation type="submission" date="2022-11" db="EMBL/GenBank/DDBJ databases">
        <title>Draft genome sequence of Hoeflea poritis E7-10 and Hoeflea prorocentri PM5-8, separated from scleractinian coral Porites lutea and marine dinoflagellate.</title>
        <authorList>
            <person name="Zhang G."/>
            <person name="Wei Q."/>
            <person name="Cai L."/>
        </authorList>
    </citation>
    <scope>NUCLEOTIDE SEQUENCE</scope>
    <source>
        <strain evidence="10">PM5-8</strain>
    </source>
</reference>
<evidence type="ECO:0000256" key="2">
    <source>
        <dbReference type="ARBA" id="ARBA00004435"/>
    </source>
</evidence>
<feature type="transmembrane region" description="Helical" evidence="8">
    <location>
        <begin position="60"/>
        <end position="79"/>
    </location>
</feature>
<evidence type="ECO:0000256" key="4">
    <source>
        <dbReference type="ARBA" id="ARBA00022473"/>
    </source>
</evidence>
<name>A0A9X3UG32_9HYPH</name>
<comment type="caution">
    <text evidence="10">The sequence shown here is derived from an EMBL/GenBank/DDBJ whole genome shotgun (WGS) entry which is preliminary data.</text>
</comment>
<evidence type="ECO:0000313" key="11">
    <source>
        <dbReference type="Proteomes" id="UP001151234"/>
    </source>
</evidence>
<evidence type="ECO:0000256" key="8">
    <source>
        <dbReference type="SAM" id="Phobius"/>
    </source>
</evidence>
<keyword evidence="5" id="KW-0130">Cell adhesion</keyword>
<keyword evidence="8" id="KW-1133">Transmembrane helix</keyword>
<sequence>MEHIIETATSPSAISGHLSYGLLVLSMLMNSIVWLRIIALVSGVAGIIYSGFVLHDPIGAGWETLFVTANLTQLCLLAWRSRKVRFSDEEFLFCQNALVLVPPFLARQFINIGTWKTIPAGTILTQQDETVEQLTYVAEGHVDVAVNGKLVANCGTGDFIGELGILSGRTATATTTATTDLRALVFERDSLMRHLSRQPDIKLALQAGFKINLRQKLAAANERTLAETR</sequence>
<dbReference type="GO" id="GO:0030552">
    <property type="term" value="F:cAMP binding"/>
    <property type="evidence" value="ECO:0007669"/>
    <property type="project" value="TreeGrafter"/>
</dbReference>
<evidence type="ECO:0000259" key="9">
    <source>
        <dbReference type="PROSITE" id="PS50042"/>
    </source>
</evidence>
<keyword evidence="4" id="KW-0217">Developmental protein</keyword>
<dbReference type="Gene3D" id="2.60.120.10">
    <property type="entry name" value="Jelly Rolls"/>
    <property type="match status" value="1"/>
</dbReference>
<dbReference type="PROSITE" id="PS50042">
    <property type="entry name" value="CNMP_BINDING_3"/>
    <property type="match status" value="1"/>
</dbReference>
<protein>
    <submittedName>
        <fullName evidence="10">Cyclic nucleotide-binding domain-containing protein</fullName>
    </submittedName>
</protein>
<dbReference type="SMART" id="SM00100">
    <property type="entry name" value="cNMP"/>
    <property type="match status" value="1"/>
</dbReference>
<dbReference type="SUPFAM" id="SSF51206">
    <property type="entry name" value="cAMP-binding domain-like"/>
    <property type="match status" value="1"/>
</dbReference>
<gene>
    <name evidence="10" type="ORF">OQ273_03815</name>
</gene>
<dbReference type="PANTHER" id="PTHR12101">
    <property type="entry name" value="POPEYE DOMAIN CONTAINING PROTEIN"/>
    <property type="match status" value="1"/>
</dbReference>
<evidence type="ECO:0000256" key="6">
    <source>
        <dbReference type="ARBA" id="ARBA00022949"/>
    </source>
</evidence>
<proteinExistence type="predicted"/>
<evidence type="ECO:0000256" key="1">
    <source>
        <dbReference type="ARBA" id="ARBA00004124"/>
    </source>
</evidence>
<keyword evidence="3" id="KW-0796">Tight junction</keyword>
<feature type="domain" description="Cyclic nucleotide-binding" evidence="9">
    <location>
        <begin position="116"/>
        <end position="212"/>
    </location>
</feature>
<dbReference type="AlphaFoldDB" id="A0A9X3UG32"/>
<dbReference type="PANTHER" id="PTHR12101:SF17">
    <property type="entry name" value="BLOOD VESSEL EPICARDIAL SUBSTANCE"/>
    <property type="match status" value="1"/>
</dbReference>
<evidence type="ECO:0000313" key="10">
    <source>
        <dbReference type="EMBL" id="MDA5397695.1"/>
    </source>
</evidence>
<dbReference type="EMBL" id="JAPJZI010000001">
    <property type="protein sequence ID" value="MDA5397695.1"/>
    <property type="molecule type" value="Genomic_DNA"/>
</dbReference>
<keyword evidence="8" id="KW-0472">Membrane</keyword>
<evidence type="ECO:0000256" key="3">
    <source>
        <dbReference type="ARBA" id="ARBA00022427"/>
    </source>
</evidence>
<dbReference type="InterPro" id="IPR018490">
    <property type="entry name" value="cNMP-bd_dom_sf"/>
</dbReference>
<keyword evidence="11" id="KW-1185">Reference proteome</keyword>
<evidence type="ECO:0000256" key="7">
    <source>
        <dbReference type="ARBA" id="ARBA00023180"/>
    </source>
</evidence>
<comment type="subcellular location">
    <subcellularLocation>
        <location evidence="2">Cell junction</location>
        <location evidence="2">Tight junction</location>
    </subcellularLocation>
    <subcellularLocation>
        <location evidence="1">Lateral cell membrane</location>
    </subcellularLocation>
</comment>
<dbReference type="Pfam" id="PF00027">
    <property type="entry name" value="cNMP_binding"/>
    <property type="match status" value="1"/>
</dbReference>
<evidence type="ECO:0000256" key="5">
    <source>
        <dbReference type="ARBA" id="ARBA00022889"/>
    </source>
</evidence>
<dbReference type="InterPro" id="IPR014710">
    <property type="entry name" value="RmlC-like_jellyroll"/>
</dbReference>
<keyword evidence="6" id="KW-0965">Cell junction</keyword>
<organism evidence="10 11">
    <name type="scientific">Hoeflea prorocentri</name>
    <dbReference type="NCBI Taxonomy" id="1922333"/>
    <lineage>
        <taxon>Bacteria</taxon>
        <taxon>Pseudomonadati</taxon>
        <taxon>Pseudomonadota</taxon>
        <taxon>Alphaproteobacteria</taxon>
        <taxon>Hyphomicrobiales</taxon>
        <taxon>Rhizobiaceae</taxon>
        <taxon>Hoeflea</taxon>
    </lineage>
</organism>
<dbReference type="GO" id="GO:0016328">
    <property type="term" value="C:lateral plasma membrane"/>
    <property type="evidence" value="ECO:0007669"/>
    <property type="project" value="UniProtKB-SubCell"/>
</dbReference>
<feature type="transmembrane region" description="Helical" evidence="8">
    <location>
        <begin position="33"/>
        <end position="54"/>
    </location>
</feature>
<dbReference type="RefSeq" id="WP_267989151.1">
    <property type="nucleotide sequence ID" value="NZ_JAPJZI010000001.1"/>
</dbReference>
<dbReference type="CDD" id="cd00038">
    <property type="entry name" value="CAP_ED"/>
    <property type="match status" value="1"/>
</dbReference>